<evidence type="ECO:0000259" key="1">
    <source>
        <dbReference type="Pfam" id="PF01261"/>
    </source>
</evidence>
<reference evidence="2 3" key="1">
    <citation type="submission" date="2024-09" db="EMBL/GenBank/DDBJ databases">
        <authorList>
            <person name="Sun Q."/>
            <person name="Mori K."/>
        </authorList>
    </citation>
    <scope>NUCLEOTIDE SEQUENCE [LARGE SCALE GENOMIC DNA]</scope>
    <source>
        <strain evidence="2 3">NCAIM B.02610</strain>
    </source>
</reference>
<dbReference type="Gene3D" id="3.20.20.150">
    <property type="entry name" value="Divalent-metal-dependent TIM barrel enzymes"/>
    <property type="match status" value="1"/>
</dbReference>
<protein>
    <submittedName>
        <fullName evidence="2">Sugar phosphate isomerase/epimerase family protein</fullName>
    </submittedName>
</protein>
<dbReference type="SUPFAM" id="SSF51658">
    <property type="entry name" value="Xylose isomerase-like"/>
    <property type="match status" value="1"/>
</dbReference>
<dbReference type="InterPro" id="IPR050312">
    <property type="entry name" value="IolE/XylAMocC-like"/>
</dbReference>
<keyword evidence="2" id="KW-0413">Isomerase</keyword>
<accession>A0ABV6KAQ6</accession>
<keyword evidence="3" id="KW-1185">Reference proteome</keyword>
<sequence length="284" mass="31619">MICLLKGINQWCYPDGTPLEKVFEYSKEAEFDAVELNLNPVGGIGLTMETTASEAQDIRKLASSYDLTLKSLSTSLLWKFPLSSPDEEVRRQGKNVVIKQLELANIMGMDSVLVVPGAVSSETSYSDCYERSQNELKEVLEVAERFSVKIGIENVWNKFLLSPLEMARYIDELGSEYAKAYFDVGNVLQFGFPEQWIKTLGDRITKIHVKDFNTKVGNITGFVPLLAGDVNWPAVKKALDEIGYTDTITAEISPYASSPKQAAIDTANQMDIILAKDVLLKEEV</sequence>
<dbReference type="Proteomes" id="UP001589838">
    <property type="component" value="Unassembled WGS sequence"/>
</dbReference>
<dbReference type="PANTHER" id="PTHR12110:SF21">
    <property type="entry name" value="XYLOSE ISOMERASE-LIKE TIM BARREL DOMAIN-CONTAINING PROTEIN"/>
    <property type="match status" value="1"/>
</dbReference>
<dbReference type="EMBL" id="JBHLUX010000020">
    <property type="protein sequence ID" value="MFC0470396.1"/>
    <property type="molecule type" value="Genomic_DNA"/>
</dbReference>
<dbReference type="Pfam" id="PF01261">
    <property type="entry name" value="AP_endonuc_2"/>
    <property type="match status" value="1"/>
</dbReference>
<evidence type="ECO:0000313" key="2">
    <source>
        <dbReference type="EMBL" id="MFC0470396.1"/>
    </source>
</evidence>
<feature type="domain" description="Xylose isomerase-like TIM barrel" evidence="1">
    <location>
        <begin position="23"/>
        <end position="261"/>
    </location>
</feature>
<proteinExistence type="predicted"/>
<comment type="caution">
    <text evidence="2">The sequence shown here is derived from an EMBL/GenBank/DDBJ whole genome shotgun (WGS) entry which is preliminary data.</text>
</comment>
<name>A0ABV6KAQ6_9BACI</name>
<dbReference type="GO" id="GO:0016853">
    <property type="term" value="F:isomerase activity"/>
    <property type="evidence" value="ECO:0007669"/>
    <property type="project" value="UniProtKB-KW"/>
</dbReference>
<dbReference type="PANTHER" id="PTHR12110">
    <property type="entry name" value="HYDROXYPYRUVATE ISOMERASE"/>
    <property type="match status" value="1"/>
</dbReference>
<dbReference type="InterPro" id="IPR013022">
    <property type="entry name" value="Xyl_isomerase-like_TIM-brl"/>
</dbReference>
<gene>
    <name evidence="2" type="ORF">ACFFHM_07640</name>
</gene>
<dbReference type="RefSeq" id="WP_335960340.1">
    <property type="nucleotide sequence ID" value="NZ_JAXBLX010000009.1"/>
</dbReference>
<evidence type="ECO:0000313" key="3">
    <source>
        <dbReference type="Proteomes" id="UP001589838"/>
    </source>
</evidence>
<organism evidence="2 3">
    <name type="scientific">Halalkalibacter kiskunsagensis</name>
    <dbReference type="NCBI Taxonomy" id="1548599"/>
    <lineage>
        <taxon>Bacteria</taxon>
        <taxon>Bacillati</taxon>
        <taxon>Bacillota</taxon>
        <taxon>Bacilli</taxon>
        <taxon>Bacillales</taxon>
        <taxon>Bacillaceae</taxon>
        <taxon>Halalkalibacter</taxon>
    </lineage>
</organism>
<dbReference type="InterPro" id="IPR036237">
    <property type="entry name" value="Xyl_isomerase-like_sf"/>
</dbReference>